<protein>
    <submittedName>
        <fullName evidence="1">Uncharacterized protein</fullName>
    </submittedName>
</protein>
<dbReference type="EMBL" id="QBLH01003605">
    <property type="protein sequence ID" value="TGZ37147.1"/>
    <property type="molecule type" value="Genomic_DNA"/>
</dbReference>
<comment type="caution">
    <text evidence="1">The sequence shown here is derived from an EMBL/GenBank/DDBJ whole genome shotgun (WGS) entry which is preliminary data.</text>
</comment>
<gene>
    <name evidence="1" type="ORF">DBV15_05852</name>
</gene>
<evidence type="ECO:0000313" key="2">
    <source>
        <dbReference type="Proteomes" id="UP000310200"/>
    </source>
</evidence>
<proteinExistence type="predicted"/>
<organism evidence="1 2">
    <name type="scientific">Temnothorax longispinosus</name>
    <dbReference type="NCBI Taxonomy" id="300112"/>
    <lineage>
        <taxon>Eukaryota</taxon>
        <taxon>Metazoa</taxon>
        <taxon>Ecdysozoa</taxon>
        <taxon>Arthropoda</taxon>
        <taxon>Hexapoda</taxon>
        <taxon>Insecta</taxon>
        <taxon>Pterygota</taxon>
        <taxon>Neoptera</taxon>
        <taxon>Endopterygota</taxon>
        <taxon>Hymenoptera</taxon>
        <taxon>Apocrita</taxon>
        <taxon>Aculeata</taxon>
        <taxon>Formicoidea</taxon>
        <taxon>Formicidae</taxon>
        <taxon>Myrmicinae</taxon>
        <taxon>Temnothorax</taxon>
    </lineage>
</organism>
<accession>A0A4S2JQQ2</accession>
<name>A0A4S2JQQ2_9HYME</name>
<evidence type="ECO:0000313" key="1">
    <source>
        <dbReference type="EMBL" id="TGZ37147.1"/>
    </source>
</evidence>
<reference evidence="1 2" key="1">
    <citation type="journal article" date="2019" name="Philos. Trans. R. Soc. Lond., B, Biol. Sci.">
        <title>Ant behaviour and brain gene expression of defending hosts depend on the ecological success of the intruding social parasite.</title>
        <authorList>
            <person name="Kaur R."/>
            <person name="Stoldt M."/>
            <person name="Jongepier E."/>
            <person name="Feldmeyer B."/>
            <person name="Menzel F."/>
            <person name="Bornberg-Bauer E."/>
            <person name="Foitzik S."/>
        </authorList>
    </citation>
    <scope>NUCLEOTIDE SEQUENCE [LARGE SCALE GENOMIC DNA]</scope>
    <source>
        <tissue evidence="1">Whole body</tissue>
    </source>
</reference>
<dbReference type="Proteomes" id="UP000310200">
    <property type="component" value="Unassembled WGS sequence"/>
</dbReference>
<sequence>MKVDFFYQDRTQFITSSRIFGEHFKGHTYEKLAILFMKYKLRYLYRAASPCMRGNHSFRGTQRTPIHAEHVALAPRGRIIDEGGRERSTGCGQEVEDERGGRRLFAASKRGSTVLENSMFLGGKKRRRRAKTIYHVGFGAAPCSETSLGEARTRHGRILETGD</sequence>
<dbReference type="AlphaFoldDB" id="A0A4S2JQQ2"/>
<keyword evidence="2" id="KW-1185">Reference proteome</keyword>